<protein>
    <submittedName>
        <fullName evidence="1">Uncharacterized protein</fullName>
    </submittedName>
</protein>
<evidence type="ECO:0000313" key="1">
    <source>
        <dbReference type="EMBL" id="RSH95801.1"/>
    </source>
</evidence>
<proteinExistence type="predicted"/>
<dbReference type="Proteomes" id="UP000279259">
    <property type="component" value="Unassembled WGS sequence"/>
</dbReference>
<dbReference type="OrthoDB" id="2535045at2759"/>
<organism evidence="1 2">
    <name type="scientific">Saitozyma podzolica</name>
    <dbReference type="NCBI Taxonomy" id="1890683"/>
    <lineage>
        <taxon>Eukaryota</taxon>
        <taxon>Fungi</taxon>
        <taxon>Dikarya</taxon>
        <taxon>Basidiomycota</taxon>
        <taxon>Agaricomycotina</taxon>
        <taxon>Tremellomycetes</taxon>
        <taxon>Tremellales</taxon>
        <taxon>Trimorphomycetaceae</taxon>
        <taxon>Saitozyma</taxon>
    </lineage>
</organism>
<keyword evidence="2" id="KW-1185">Reference proteome</keyword>
<gene>
    <name evidence="1" type="ORF">EHS25_000893</name>
</gene>
<evidence type="ECO:0000313" key="2">
    <source>
        <dbReference type="Proteomes" id="UP000279259"/>
    </source>
</evidence>
<dbReference type="AlphaFoldDB" id="A0A427YXJ7"/>
<sequence>MSGLAARRETSRLSPPYSILAILPAGLDLLSEDGLQNVKEREGAIDEWLRNWEPVCASMSQSSEVYSMLVAMKVNLNTAKLFFNTLALRGLGSAHEMTPMRLHYIQQSVTHGRAQLGLCVQEFQPPTINYVGE</sequence>
<name>A0A427YXJ7_9TREE</name>
<comment type="caution">
    <text evidence="1">The sequence shown here is derived from an EMBL/GenBank/DDBJ whole genome shotgun (WGS) entry which is preliminary data.</text>
</comment>
<accession>A0A427YXJ7</accession>
<dbReference type="EMBL" id="RSCD01000001">
    <property type="protein sequence ID" value="RSH95801.1"/>
    <property type="molecule type" value="Genomic_DNA"/>
</dbReference>
<reference evidence="1 2" key="1">
    <citation type="submission" date="2018-11" db="EMBL/GenBank/DDBJ databases">
        <title>Genome sequence of Saitozyma podzolica DSM 27192.</title>
        <authorList>
            <person name="Aliyu H."/>
            <person name="Gorte O."/>
            <person name="Ochsenreither K."/>
        </authorList>
    </citation>
    <scope>NUCLEOTIDE SEQUENCE [LARGE SCALE GENOMIC DNA]</scope>
    <source>
        <strain evidence="1 2">DSM 27192</strain>
    </source>
</reference>